<feature type="transmembrane region" description="Helical" evidence="7">
    <location>
        <begin position="205"/>
        <end position="230"/>
    </location>
</feature>
<dbReference type="EMBL" id="UINC01001689">
    <property type="protein sequence ID" value="SUZ86579.1"/>
    <property type="molecule type" value="Genomic_DNA"/>
</dbReference>
<keyword evidence="4 7" id="KW-0812">Transmembrane</keyword>
<dbReference type="GO" id="GO:0055085">
    <property type="term" value="P:transmembrane transport"/>
    <property type="evidence" value="ECO:0007669"/>
    <property type="project" value="InterPro"/>
</dbReference>
<organism evidence="9">
    <name type="scientific">marine metagenome</name>
    <dbReference type="NCBI Taxonomy" id="408172"/>
    <lineage>
        <taxon>unclassified sequences</taxon>
        <taxon>metagenomes</taxon>
        <taxon>ecological metagenomes</taxon>
    </lineage>
</organism>
<evidence type="ECO:0000256" key="5">
    <source>
        <dbReference type="ARBA" id="ARBA00022989"/>
    </source>
</evidence>
<evidence type="ECO:0000256" key="4">
    <source>
        <dbReference type="ARBA" id="ARBA00022692"/>
    </source>
</evidence>
<reference evidence="9" key="1">
    <citation type="submission" date="2018-05" db="EMBL/GenBank/DDBJ databases">
        <authorList>
            <person name="Lanie J.A."/>
            <person name="Ng W.-L."/>
            <person name="Kazmierczak K.M."/>
            <person name="Andrzejewski T.M."/>
            <person name="Davidsen T.M."/>
            <person name="Wayne K.J."/>
            <person name="Tettelin H."/>
            <person name="Glass J.I."/>
            <person name="Rusch D."/>
            <person name="Podicherti R."/>
            <person name="Tsui H.-C.T."/>
            <person name="Winkler M.E."/>
        </authorList>
    </citation>
    <scope>NUCLEOTIDE SEQUENCE</scope>
</reference>
<keyword evidence="2" id="KW-0813">Transport</keyword>
<evidence type="ECO:0000256" key="3">
    <source>
        <dbReference type="ARBA" id="ARBA00022475"/>
    </source>
</evidence>
<dbReference type="InterPro" id="IPR000515">
    <property type="entry name" value="MetI-like"/>
</dbReference>
<dbReference type="SUPFAM" id="SSF161098">
    <property type="entry name" value="MetI-like"/>
    <property type="match status" value="1"/>
</dbReference>
<name>A0A381R722_9ZZZZ</name>
<dbReference type="Gene3D" id="1.10.3720.10">
    <property type="entry name" value="MetI-like"/>
    <property type="match status" value="1"/>
</dbReference>
<dbReference type="AlphaFoldDB" id="A0A381R722"/>
<accession>A0A381R722</accession>
<comment type="subcellular location">
    <subcellularLocation>
        <location evidence="1">Cell membrane</location>
        <topology evidence="1">Multi-pass membrane protein</topology>
    </subcellularLocation>
</comment>
<keyword evidence="3" id="KW-1003">Cell membrane</keyword>
<protein>
    <recommendedName>
        <fullName evidence="8">ABC transmembrane type-1 domain-containing protein</fullName>
    </recommendedName>
</protein>
<dbReference type="GO" id="GO:0005886">
    <property type="term" value="C:plasma membrane"/>
    <property type="evidence" value="ECO:0007669"/>
    <property type="project" value="UniProtKB-SubCell"/>
</dbReference>
<dbReference type="InterPro" id="IPR035906">
    <property type="entry name" value="MetI-like_sf"/>
</dbReference>
<dbReference type="PANTHER" id="PTHR43386">
    <property type="entry name" value="OLIGOPEPTIDE TRANSPORT SYSTEM PERMEASE PROTEIN APPC"/>
    <property type="match status" value="1"/>
</dbReference>
<gene>
    <name evidence="9" type="ORF">METZ01_LOCUS39433</name>
</gene>
<evidence type="ECO:0000256" key="1">
    <source>
        <dbReference type="ARBA" id="ARBA00004651"/>
    </source>
</evidence>
<evidence type="ECO:0000313" key="9">
    <source>
        <dbReference type="EMBL" id="SUZ86579.1"/>
    </source>
</evidence>
<dbReference type="InterPro" id="IPR050366">
    <property type="entry name" value="BP-dependent_transpt_permease"/>
</dbReference>
<feature type="transmembrane region" description="Helical" evidence="7">
    <location>
        <begin position="33"/>
        <end position="53"/>
    </location>
</feature>
<dbReference type="CDD" id="cd06261">
    <property type="entry name" value="TM_PBP2"/>
    <property type="match status" value="1"/>
</dbReference>
<proteinExistence type="predicted"/>
<dbReference type="Pfam" id="PF00528">
    <property type="entry name" value="BPD_transp_1"/>
    <property type="match status" value="1"/>
</dbReference>
<keyword evidence="5 7" id="KW-1133">Transmembrane helix</keyword>
<feature type="domain" description="ABC transmembrane type-1" evidence="8">
    <location>
        <begin position="157"/>
        <end position="346"/>
    </location>
</feature>
<evidence type="ECO:0000259" key="8">
    <source>
        <dbReference type="PROSITE" id="PS50928"/>
    </source>
</evidence>
<feature type="transmembrane region" description="Helical" evidence="7">
    <location>
        <begin position="324"/>
        <end position="345"/>
    </location>
</feature>
<evidence type="ECO:0000256" key="6">
    <source>
        <dbReference type="ARBA" id="ARBA00023136"/>
    </source>
</evidence>
<dbReference type="PROSITE" id="PS50928">
    <property type="entry name" value="ABC_TM1"/>
    <property type="match status" value="1"/>
</dbReference>
<evidence type="ECO:0000256" key="2">
    <source>
        <dbReference type="ARBA" id="ARBA00022448"/>
    </source>
</evidence>
<keyword evidence="6 7" id="KW-0472">Membrane</keyword>
<feature type="transmembrane region" description="Helical" evidence="7">
    <location>
        <begin position="159"/>
        <end position="185"/>
    </location>
</feature>
<dbReference type="PANTHER" id="PTHR43386:SF1">
    <property type="entry name" value="D,D-DIPEPTIDE TRANSPORT SYSTEM PERMEASE PROTEIN DDPC-RELATED"/>
    <property type="match status" value="1"/>
</dbReference>
<sequence length="361" mass="39723">MAQTQLSDDLLNQIGAQRGRLGQIWFFVRRWPIIPLFLLALLIFTGVFADVLAPHDPIIARPDNRNIPPVWEDPLVLNIKETGDPLAFPLAVEKGIEEAMVMYGVVPTLENTANQEAVEAAFKEKGYIAKVKWSSWDHILGGDNIGRDLLSRIIHGARVSLVVVAIAVTSGLLVGVSMGLVAGYFGGFIDELIMRLTDVMLGLPFILIAIVAVIAFGQTFTILIILLALISWTPFVRNVRGEVLSLKTRDYVALAQVAGASTYRILVWHILPGVINTVIVIATLRVGQLILTEAILSFLGAGIPPPTPAWGAMVNDGRAYINDAWWISFFPGIAIFLTVMSLNFLGDWLRDRLDPRLRQLN</sequence>
<evidence type="ECO:0000256" key="7">
    <source>
        <dbReference type="SAM" id="Phobius"/>
    </source>
</evidence>